<reference evidence="2 3" key="1">
    <citation type="submission" date="2019-01" db="EMBL/GenBank/DDBJ databases">
        <title>Genome sequencing of the rare red list fungi Fomitopsis rosea.</title>
        <authorList>
            <person name="Buettner E."/>
            <person name="Kellner H."/>
        </authorList>
    </citation>
    <scope>NUCLEOTIDE SEQUENCE [LARGE SCALE GENOMIC DNA]</scope>
    <source>
        <strain evidence="2 3">DSM 105464</strain>
    </source>
</reference>
<proteinExistence type="predicted"/>
<comment type="caution">
    <text evidence="2">The sequence shown here is derived from an EMBL/GenBank/DDBJ whole genome shotgun (WGS) entry which is preliminary data.</text>
</comment>
<dbReference type="Proteomes" id="UP000298390">
    <property type="component" value="Unassembled WGS sequence"/>
</dbReference>
<accession>A0A4Y9XLR9</accession>
<gene>
    <name evidence="2" type="ORF">EVJ58_g11171</name>
</gene>
<evidence type="ECO:0000313" key="3">
    <source>
        <dbReference type="Proteomes" id="UP000298390"/>
    </source>
</evidence>
<evidence type="ECO:0000313" key="2">
    <source>
        <dbReference type="EMBL" id="TFY50131.1"/>
    </source>
</evidence>
<protein>
    <submittedName>
        <fullName evidence="2">Uncharacterized protein</fullName>
    </submittedName>
</protein>
<feature type="region of interest" description="Disordered" evidence="1">
    <location>
        <begin position="124"/>
        <end position="143"/>
    </location>
</feature>
<feature type="region of interest" description="Disordered" evidence="1">
    <location>
        <begin position="73"/>
        <end position="104"/>
    </location>
</feature>
<feature type="compositionally biased region" description="Basic and acidic residues" evidence="1">
    <location>
        <begin position="73"/>
        <end position="82"/>
    </location>
</feature>
<dbReference type="EMBL" id="SEKV01001666">
    <property type="protein sequence ID" value="TFY50131.1"/>
    <property type="molecule type" value="Genomic_DNA"/>
</dbReference>
<evidence type="ECO:0000256" key="1">
    <source>
        <dbReference type="SAM" id="MobiDB-lite"/>
    </source>
</evidence>
<sequence>PVFASKPGPEHVKLGAYNTFSKRWDARMQNTTDRVFQWCVSAFFKANDAGPDQFLDEYDISADDLTRFATRIEQAEQGEKPPGRPSLDDAMDQMRQAGKFGAPETAEGRLKNFVYDLASKYELEAPRGKNPQGPLPVPGSETLSHVSNAGFRLNAVLARAEIRDKKRARKGEK</sequence>
<name>A0A4Y9XLR9_9APHY</name>
<dbReference type="AlphaFoldDB" id="A0A4Y9XLR9"/>
<organism evidence="2 3">
    <name type="scientific">Rhodofomes roseus</name>
    <dbReference type="NCBI Taxonomy" id="34475"/>
    <lineage>
        <taxon>Eukaryota</taxon>
        <taxon>Fungi</taxon>
        <taxon>Dikarya</taxon>
        <taxon>Basidiomycota</taxon>
        <taxon>Agaricomycotina</taxon>
        <taxon>Agaricomycetes</taxon>
        <taxon>Polyporales</taxon>
        <taxon>Rhodofomes</taxon>
    </lineage>
</organism>
<feature type="non-terminal residue" evidence="2">
    <location>
        <position position="1"/>
    </location>
</feature>